<feature type="region of interest" description="Disordered" evidence="1">
    <location>
        <begin position="53"/>
        <end position="74"/>
    </location>
</feature>
<reference evidence="2" key="1">
    <citation type="submission" date="2023-07" db="EMBL/GenBank/DDBJ databases">
        <authorList>
            <person name="Stuckert A."/>
        </authorList>
    </citation>
    <scope>NUCLEOTIDE SEQUENCE</scope>
</reference>
<feature type="compositionally biased region" description="Basic and acidic residues" evidence="1">
    <location>
        <begin position="97"/>
        <end position="112"/>
    </location>
</feature>
<feature type="region of interest" description="Disordered" evidence="1">
    <location>
        <begin position="26"/>
        <end position="45"/>
    </location>
</feature>
<name>A0ABN9KV62_9NEOB</name>
<feature type="region of interest" description="Disordered" evidence="1">
    <location>
        <begin position="86"/>
        <end position="195"/>
    </location>
</feature>
<gene>
    <name evidence="2" type="ORF">RIMI_LOCUS2495450</name>
</gene>
<feature type="compositionally biased region" description="Basic and acidic residues" evidence="1">
    <location>
        <begin position="53"/>
        <end position="70"/>
    </location>
</feature>
<feature type="compositionally biased region" description="Polar residues" evidence="1">
    <location>
        <begin position="161"/>
        <end position="170"/>
    </location>
</feature>
<dbReference type="EMBL" id="CAUEEQ010003492">
    <property type="protein sequence ID" value="CAJ0925400.1"/>
    <property type="molecule type" value="Genomic_DNA"/>
</dbReference>
<keyword evidence="3" id="KW-1185">Reference proteome</keyword>
<organism evidence="2 3">
    <name type="scientific">Ranitomeya imitator</name>
    <name type="common">mimic poison frog</name>
    <dbReference type="NCBI Taxonomy" id="111125"/>
    <lineage>
        <taxon>Eukaryota</taxon>
        <taxon>Metazoa</taxon>
        <taxon>Chordata</taxon>
        <taxon>Craniata</taxon>
        <taxon>Vertebrata</taxon>
        <taxon>Euteleostomi</taxon>
        <taxon>Amphibia</taxon>
        <taxon>Batrachia</taxon>
        <taxon>Anura</taxon>
        <taxon>Neobatrachia</taxon>
        <taxon>Hyloidea</taxon>
        <taxon>Dendrobatidae</taxon>
        <taxon>Dendrobatinae</taxon>
        <taxon>Ranitomeya</taxon>
    </lineage>
</organism>
<protein>
    <submittedName>
        <fullName evidence="2">Uncharacterized protein</fullName>
    </submittedName>
</protein>
<feature type="compositionally biased region" description="Low complexity" evidence="1">
    <location>
        <begin position="127"/>
        <end position="143"/>
    </location>
</feature>
<dbReference type="Proteomes" id="UP001176940">
    <property type="component" value="Unassembled WGS sequence"/>
</dbReference>
<evidence type="ECO:0000313" key="3">
    <source>
        <dbReference type="Proteomes" id="UP001176940"/>
    </source>
</evidence>
<proteinExistence type="predicted"/>
<accession>A0ABN9KV62</accession>
<comment type="caution">
    <text evidence="2">The sequence shown here is derived from an EMBL/GenBank/DDBJ whole genome shotgun (WGS) entry which is preliminary data.</text>
</comment>
<evidence type="ECO:0000313" key="2">
    <source>
        <dbReference type="EMBL" id="CAJ0925400.1"/>
    </source>
</evidence>
<sequence>MVCAFNFTNFQRPVTCSCRSDVPPCKVGKTDSAGSRNTPDVEPPATVVEDACKVEKDRSTADTEKDDMMVRRISVSHKPPAVTLSQFLPVPFSAQQKGEDKKQISPQKEKKQSSLQAVTILPPRNPQAPTTSTSDSPSQQTESSKAEDSCDLSNDVMRSKQMCSPIQNSPACADPKSQPEETLETPDFELLRIDK</sequence>
<evidence type="ECO:0000256" key="1">
    <source>
        <dbReference type="SAM" id="MobiDB-lite"/>
    </source>
</evidence>